<dbReference type="EMBL" id="GG745334">
    <property type="protein sequence ID" value="KNE59237.1"/>
    <property type="molecule type" value="Genomic_DNA"/>
</dbReference>
<evidence type="ECO:0000256" key="4">
    <source>
        <dbReference type="ARBA" id="ARBA00023136"/>
    </source>
</evidence>
<feature type="transmembrane region" description="Helical" evidence="6">
    <location>
        <begin position="46"/>
        <end position="65"/>
    </location>
</feature>
<evidence type="ECO:0000256" key="3">
    <source>
        <dbReference type="ARBA" id="ARBA00022989"/>
    </source>
</evidence>
<keyword evidence="8" id="KW-1185">Reference proteome</keyword>
<keyword evidence="3 6" id="KW-1133">Transmembrane helix</keyword>
<reference evidence="8" key="2">
    <citation type="submission" date="2009-11" db="EMBL/GenBank/DDBJ databases">
        <title>The Genome Sequence of Allomyces macrogynus strain ATCC 38327.</title>
        <authorList>
            <consortium name="The Broad Institute Genome Sequencing Platform"/>
            <person name="Russ C."/>
            <person name="Cuomo C."/>
            <person name="Shea T."/>
            <person name="Young S.K."/>
            <person name="Zeng Q."/>
            <person name="Koehrsen M."/>
            <person name="Haas B."/>
            <person name="Borodovsky M."/>
            <person name="Guigo R."/>
            <person name="Alvarado L."/>
            <person name="Berlin A."/>
            <person name="Borenstein D."/>
            <person name="Chen Z."/>
            <person name="Engels R."/>
            <person name="Freedman E."/>
            <person name="Gellesch M."/>
            <person name="Goldberg J."/>
            <person name="Griggs A."/>
            <person name="Gujja S."/>
            <person name="Heiman D."/>
            <person name="Hepburn T."/>
            <person name="Howarth C."/>
            <person name="Jen D."/>
            <person name="Larson L."/>
            <person name="Lewis B."/>
            <person name="Mehta T."/>
            <person name="Park D."/>
            <person name="Pearson M."/>
            <person name="Roberts A."/>
            <person name="Saif S."/>
            <person name="Shenoy N."/>
            <person name="Sisk P."/>
            <person name="Stolte C."/>
            <person name="Sykes S."/>
            <person name="Walk T."/>
            <person name="White J."/>
            <person name="Yandava C."/>
            <person name="Burger G."/>
            <person name="Gray M.W."/>
            <person name="Holland P.W.H."/>
            <person name="King N."/>
            <person name="Lang F.B.F."/>
            <person name="Roger A.J."/>
            <person name="Ruiz-Trillo I."/>
            <person name="Lander E."/>
            <person name="Nusbaum C."/>
        </authorList>
    </citation>
    <scope>NUCLEOTIDE SEQUENCE [LARGE SCALE GENOMIC DNA]</scope>
    <source>
        <strain evidence="8">ATCC 38327</strain>
    </source>
</reference>
<dbReference type="InterPro" id="IPR040254">
    <property type="entry name" value="Ecm3-like"/>
</dbReference>
<proteinExistence type="predicted"/>
<dbReference type="AlphaFoldDB" id="A0A0L0S9W6"/>
<sequence length="407" mass="43489">MAVDIGLALGAAARALIKVALSCGAGAVAFRIGLFTVPAMKQMSTLYIKIFLPCLLFTNTAVAISPSNAASAGPLIGVLRAFTSSWATSSATFSFRFLRAKLPRHFQRTLLPVAGIGNHGDLVLSILLTVGNNPPFRQGDAALGIAFVTLFLVPLNVTLFAFGSAAFQADMKHLINEEVVLDEELPQVIVEPPKSDEFDGGELDSLNGRGRSKKRLSIDSPATTSRRYSPSLGPAVPIRRDPDDRYSIPLDTIEPPQLDRKPSISVSVSGVSFSSQRAASPVPSSTRSARPPAWRRIAARIGSKPIMQTLMMPPNFALVLGLLVALIPGVKSVLVPVAGSTTTLFLVPLHVNLFTRAYRRRNCVSFSRSTSHPRGESKEVATVMALQYAVSVVTLTASLTFILAILS</sequence>
<evidence type="ECO:0000313" key="7">
    <source>
        <dbReference type="EMBL" id="KNE59237.1"/>
    </source>
</evidence>
<dbReference type="OrthoDB" id="435607at2759"/>
<dbReference type="STRING" id="578462.A0A0L0S9W6"/>
<feature type="region of interest" description="Disordered" evidence="5">
    <location>
        <begin position="191"/>
        <end position="247"/>
    </location>
</feature>
<feature type="transmembrane region" description="Helical" evidence="6">
    <location>
        <begin position="142"/>
        <end position="167"/>
    </location>
</feature>
<feature type="transmembrane region" description="Helical" evidence="6">
    <location>
        <begin position="15"/>
        <end position="34"/>
    </location>
</feature>
<name>A0A0L0S9W6_ALLM3</name>
<feature type="transmembrane region" description="Helical" evidence="6">
    <location>
        <begin position="110"/>
        <end position="130"/>
    </location>
</feature>
<comment type="subcellular location">
    <subcellularLocation>
        <location evidence="1">Membrane</location>
        <topology evidence="1">Multi-pass membrane protein</topology>
    </subcellularLocation>
</comment>
<dbReference type="Pfam" id="PF03547">
    <property type="entry name" value="Mem_trans"/>
    <property type="match status" value="1"/>
</dbReference>
<evidence type="ECO:0000256" key="5">
    <source>
        <dbReference type="SAM" id="MobiDB-lite"/>
    </source>
</evidence>
<gene>
    <name evidence="7" type="ORF">AMAG_18130</name>
</gene>
<evidence type="ECO:0000256" key="6">
    <source>
        <dbReference type="SAM" id="Phobius"/>
    </source>
</evidence>
<feature type="transmembrane region" description="Helical" evidence="6">
    <location>
        <begin position="77"/>
        <end position="98"/>
    </location>
</feature>
<dbReference type="InterPro" id="IPR004776">
    <property type="entry name" value="Mem_transp_PIN-like"/>
</dbReference>
<dbReference type="PANTHER" id="PTHR31274">
    <property type="entry name" value="PROTEIN ECM3"/>
    <property type="match status" value="1"/>
</dbReference>
<organism evidence="7 8">
    <name type="scientific">Allomyces macrogynus (strain ATCC 38327)</name>
    <name type="common">Allomyces javanicus var. macrogynus</name>
    <dbReference type="NCBI Taxonomy" id="578462"/>
    <lineage>
        <taxon>Eukaryota</taxon>
        <taxon>Fungi</taxon>
        <taxon>Fungi incertae sedis</taxon>
        <taxon>Blastocladiomycota</taxon>
        <taxon>Blastocladiomycetes</taxon>
        <taxon>Blastocladiales</taxon>
        <taxon>Blastocladiaceae</taxon>
        <taxon>Allomyces</taxon>
    </lineage>
</organism>
<keyword evidence="4 6" id="KW-0472">Membrane</keyword>
<feature type="transmembrane region" description="Helical" evidence="6">
    <location>
        <begin position="380"/>
        <end position="406"/>
    </location>
</feature>
<feature type="transmembrane region" description="Helical" evidence="6">
    <location>
        <begin position="310"/>
        <end position="327"/>
    </location>
</feature>
<dbReference type="Proteomes" id="UP000054350">
    <property type="component" value="Unassembled WGS sequence"/>
</dbReference>
<protein>
    <recommendedName>
        <fullName evidence="9">Auxin efflux carrier</fullName>
    </recommendedName>
</protein>
<evidence type="ECO:0000256" key="2">
    <source>
        <dbReference type="ARBA" id="ARBA00022692"/>
    </source>
</evidence>
<feature type="transmembrane region" description="Helical" evidence="6">
    <location>
        <begin position="333"/>
        <end position="359"/>
    </location>
</feature>
<reference evidence="7 8" key="1">
    <citation type="submission" date="2009-11" db="EMBL/GenBank/DDBJ databases">
        <title>Annotation of Allomyces macrogynus ATCC 38327.</title>
        <authorList>
            <consortium name="The Broad Institute Genome Sequencing Platform"/>
            <person name="Russ C."/>
            <person name="Cuomo C."/>
            <person name="Burger G."/>
            <person name="Gray M.W."/>
            <person name="Holland P.W.H."/>
            <person name="King N."/>
            <person name="Lang F.B.F."/>
            <person name="Roger A.J."/>
            <person name="Ruiz-Trillo I."/>
            <person name="Young S.K."/>
            <person name="Zeng Q."/>
            <person name="Gargeya S."/>
            <person name="Fitzgerald M."/>
            <person name="Haas B."/>
            <person name="Abouelleil A."/>
            <person name="Alvarado L."/>
            <person name="Arachchi H.M."/>
            <person name="Berlin A."/>
            <person name="Chapman S.B."/>
            <person name="Gearin G."/>
            <person name="Goldberg J."/>
            <person name="Griggs A."/>
            <person name="Gujja S."/>
            <person name="Hansen M."/>
            <person name="Heiman D."/>
            <person name="Howarth C."/>
            <person name="Larimer J."/>
            <person name="Lui A."/>
            <person name="MacDonald P.J.P."/>
            <person name="McCowen C."/>
            <person name="Montmayeur A."/>
            <person name="Murphy C."/>
            <person name="Neiman D."/>
            <person name="Pearson M."/>
            <person name="Priest M."/>
            <person name="Roberts A."/>
            <person name="Saif S."/>
            <person name="Shea T."/>
            <person name="Sisk P."/>
            <person name="Stolte C."/>
            <person name="Sykes S."/>
            <person name="Wortman J."/>
            <person name="Nusbaum C."/>
            <person name="Birren B."/>
        </authorList>
    </citation>
    <scope>NUCLEOTIDE SEQUENCE [LARGE SCALE GENOMIC DNA]</scope>
    <source>
        <strain evidence="7 8">ATCC 38327</strain>
    </source>
</reference>
<dbReference type="PANTHER" id="PTHR31274:SF1">
    <property type="entry name" value="AGL149CP"/>
    <property type="match status" value="1"/>
</dbReference>
<evidence type="ECO:0008006" key="9">
    <source>
        <dbReference type="Google" id="ProtNLM"/>
    </source>
</evidence>
<evidence type="ECO:0000256" key="1">
    <source>
        <dbReference type="ARBA" id="ARBA00004141"/>
    </source>
</evidence>
<evidence type="ECO:0000313" key="8">
    <source>
        <dbReference type="Proteomes" id="UP000054350"/>
    </source>
</evidence>
<dbReference type="GO" id="GO:0055085">
    <property type="term" value="P:transmembrane transport"/>
    <property type="evidence" value="ECO:0007669"/>
    <property type="project" value="InterPro"/>
</dbReference>
<dbReference type="GO" id="GO:0016020">
    <property type="term" value="C:membrane"/>
    <property type="evidence" value="ECO:0007669"/>
    <property type="project" value="UniProtKB-SubCell"/>
</dbReference>
<dbReference type="VEuPathDB" id="FungiDB:AMAG_18130"/>
<keyword evidence="2 6" id="KW-0812">Transmembrane</keyword>
<accession>A0A0L0S9W6</accession>